<sequence>MHIFNEDTFENSVLELFVKSLDYERVEIGSHNLNSPIMKDVLYSSLLELNSDLPREAIDEAFQKLTNLDNNSLLEKNRHFMKYLQDGITSRYVNNGEDVYCIVKTVDYIKPEANKFYIARQVSYMGNSLRRFDIVIYLNGMPVCVMELKNPTNQNVTDSEAYNAIRNYLKELPDFFAYNALLVISDFVVNKIGTITSPETRFSEWKTLNGDYSTITKPTDYEVFFKGIFQKDRFLDLLHNFLCITNEGEESKKVVAGYHQYFAVTKAINRTLKATSPDGDKRAGLFWHTQGSGKSLSMVFYARILKQKLDEVTIVVVTDRNDLDSQLFSQFSKCSNFLKQTPIQATSRANLVELLKNHRANGIFFTTIQKFEESDEPLSVRSNIVVIADEAHRSQYGLLERVQNSINQYGNQEIRTTAGFARNMRNALPNATYIGFTGTPISTRDRNSIEVFGDYIDTYDMTQAVEDGATKPIYYESRVINLNFDEEILDDIDSLYEDMSKEADEEVIERSKRTLGRLETLLSNDRTIESLSKDIINHYENNRQNLLTGKAMIVAYSRPIGIKIYKQIMRLRPEWSGKIAVVMTSSNNDPEDWRDIIGNKQYRDDLARKFKDNNSPLKIVIVVDMWLTGFDVPSLATMYIYKFMEGHNLMQSIARVNRVFPEKEGGLIVDYVGIAKALQYAMRDYTARDREKYSDYDISTVAKNKFDEAISNCRDYLRYIDYTDFVNSEASPTSRANCLTEAVDYILGTKDKILDDSLTQDTYKLFMEQSQIVARTVSLCSSILNENERLEAAFFITVRQMIVKLNNTGIGGNISLPQMNDRINELISHSIQNSEVFNLFNTKEYDFSIFDDAFLDQISKLKKKNIAAELINKLIKRKISDYRKQNIVKSEKFSQLLMSSWGRYLEGAITNEQVIRELIRLAGELMQSDKEQEDLGLDKNEMAFYDALTKPEAIRDFYTNEVLIQLTKELVSQLKENSNIDWYLKDSGRAQMRFLVKKLLKKYKYPPEGQEEIIDTVLKQCELYTDNNVEGRNYRAESLGEFNYRPVNNVYLEAADSAVRNQ</sequence>
<dbReference type="InterPro" id="IPR007409">
    <property type="entry name" value="Restrct_endonuc_type1_HsdR_N"/>
</dbReference>
<comment type="catalytic activity">
    <reaction evidence="1 10">
        <text>Endonucleolytic cleavage of DNA to give random double-stranded fragments with terminal 5'-phosphates, ATP is simultaneously hydrolyzed.</text>
        <dbReference type="EC" id="3.1.21.3"/>
    </reaction>
</comment>
<dbReference type="InterPro" id="IPR004473">
    <property type="entry name" value="Restrct_endonuc_typeI_HsdR"/>
</dbReference>
<proteinExistence type="inferred from homology"/>
<comment type="function">
    <text evidence="10">Subunit R is required for both nuclease and ATPase activities, but not for modification.</text>
</comment>
<dbReference type="GO" id="GO:0009307">
    <property type="term" value="P:DNA restriction-modification system"/>
    <property type="evidence" value="ECO:0007669"/>
    <property type="project" value="UniProtKB-KW"/>
</dbReference>
<evidence type="ECO:0000256" key="7">
    <source>
        <dbReference type="ARBA" id="ARBA00022801"/>
    </source>
</evidence>
<dbReference type="SUPFAM" id="SSF52540">
    <property type="entry name" value="P-loop containing nucleoside triphosphate hydrolases"/>
    <property type="match status" value="2"/>
</dbReference>
<dbReference type="InterPro" id="IPR055180">
    <property type="entry name" value="HsdR_RecA-like_helicase_dom_2"/>
</dbReference>
<evidence type="ECO:0000256" key="8">
    <source>
        <dbReference type="ARBA" id="ARBA00022840"/>
    </source>
</evidence>
<evidence type="ECO:0000256" key="6">
    <source>
        <dbReference type="ARBA" id="ARBA00022759"/>
    </source>
</evidence>
<dbReference type="Gene3D" id="3.90.1570.50">
    <property type="match status" value="1"/>
</dbReference>
<keyword evidence="5 10" id="KW-0680">Restriction system</keyword>
<evidence type="ECO:0000256" key="5">
    <source>
        <dbReference type="ARBA" id="ARBA00022747"/>
    </source>
</evidence>
<comment type="similarity">
    <text evidence="2 10">Belongs to the HsdR family.</text>
</comment>
<dbReference type="Pfam" id="PF22679">
    <property type="entry name" value="T1R_D3-like"/>
    <property type="match status" value="1"/>
</dbReference>
<keyword evidence="8 10" id="KW-0067">ATP-binding</keyword>
<dbReference type="Pfam" id="PF11867">
    <property type="entry name" value="T1RH-like_C"/>
    <property type="match status" value="1"/>
</dbReference>
<dbReference type="GO" id="GO:0009035">
    <property type="term" value="F:type I site-specific deoxyribonuclease activity"/>
    <property type="evidence" value="ECO:0007669"/>
    <property type="project" value="UniProtKB-EC"/>
</dbReference>
<dbReference type="CDD" id="cd22332">
    <property type="entry name" value="HsdR_N"/>
    <property type="match status" value="1"/>
</dbReference>
<dbReference type="InterPro" id="IPR014001">
    <property type="entry name" value="Helicase_ATP-bd"/>
</dbReference>
<dbReference type="InterPro" id="IPR021810">
    <property type="entry name" value="T1RH-like_C"/>
</dbReference>
<evidence type="ECO:0000256" key="4">
    <source>
        <dbReference type="ARBA" id="ARBA00022741"/>
    </source>
</evidence>
<dbReference type="SMART" id="SM00487">
    <property type="entry name" value="DEXDc"/>
    <property type="match status" value="1"/>
</dbReference>
<keyword evidence="7 10" id="KW-0378">Hydrolase</keyword>
<keyword evidence="6" id="KW-0255">Endonuclease</keyword>
<evidence type="ECO:0000256" key="10">
    <source>
        <dbReference type="RuleBase" id="RU364115"/>
    </source>
</evidence>
<dbReference type="Gene3D" id="3.40.50.300">
    <property type="entry name" value="P-loop containing nucleotide triphosphate hydrolases"/>
    <property type="match status" value="3"/>
</dbReference>
<reference evidence="12 13" key="1">
    <citation type="journal article" date="2011" name="J. Bacteriol.">
        <title>Genome sequence of Taylorella equigenitalis MCE9, the causative agent of contagious equine metritis.</title>
        <authorList>
            <person name="Hebert L."/>
            <person name="Moumen B."/>
            <person name="Duquesne F."/>
            <person name="Breuil M.F."/>
            <person name="Laugier C."/>
            <person name="Batto J.M."/>
            <person name="Renault P."/>
            <person name="Petry S."/>
        </authorList>
    </citation>
    <scope>NUCLEOTIDE SEQUENCE [LARGE SCALE GENOMIC DNA]</scope>
    <source>
        <strain evidence="12 13">MCE9</strain>
    </source>
</reference>
<feature type="domain" description="Helicase ATP-binding" evidence="11">
    <location>
        <begin position="275"/>
        <end position="458"/>
    </location>
</feature>
<dbReference type="InterPro" id="IPR027417">
    <property type="entry name" value="P-loop_NTPase"/>
</dbReference>
<protein>
    <recommendedName>
        <fullName evidence="10">Type I restriction enzyme endonuclease subunit</fullName>
        <shortName evidence="10">R protein</shortName>
        <ecNumber evidence="10">3.1.21.3</ecNumber>
    </recommendedName>
</protein>
<dbReference type="NCBIfam" id="TIGR00348">
    <property type="entry name" value="hsdR"/>
    <property type="match status" value="1"/>
</dbReference>
<evidence type="ECO:0000256" key="3">
    <source>
        <dbReference type="ARBA" id="ARBA00022722"/>
    </source>
</evidence>
<dbReference type="EC" id="3.1.21.3" evidence="10"/>
<name>A0A654KH49_TAYEM</name>
<dbReference type="InterPro" id="IPR040980">
    <property type="entry name" value="SWI2_SNF2"/>
</dbReference>
<gene>
    <name evidence="12" type="ordered locus">TEQUI_0826</name>
</gene>
<dbReference type="CDD" id="cd18030">
    <property type="entry name" value="DEXHc_RE_I_HsdR"/>
    <property type="match status" value="1"/>
</dbReference>
<evidence type="ECO:0000259" key="11">
    <source>
        <dbReference type="PROSITE" id="PS51192"/>
    </source>
</evidence>
<dbReference type="PROSITE" id="PS51192">
    <property type="entry name" value="HELICASE_ATP_BIND_1"/>
    <property type="match status" value="1"/>
</dbReference>
<dbReference type="Pfam" id="PF04313">
    <property type="entry name" value="HSDR_N"/>
    <property type="match status" value="1"/>
</dbReference>
<dbReference type="REBASE" id="31746">
    <property type="entry name" value="TeqORF820P"/>
</dbReference>
<keyword evidence="4 10" id="KW-0547">Nucleotide-binding</keyword>
<evidence type="ECO:0000256" key="2">
    <source>
        <dbReference type="ARBA" id="ARBA00008598"/>
    </source>
</evidence>
<dbReference type="PANTHER" id="PTHR30195">
    <property type="entry name" value="TYPE I SITE-SPECIFIC DEOXYRIBONUCLEASE PROTEIN SUBUNIT M AND R"/>
    <property type="match status" value="1"/>
</dbReference>
<organism evidence="12 13">
    <name type="scientific">Taylorella equigenitalis (strain MCE9)</name>
    <dbReference type="NCBI Taxonomy" id="937774"/>
    <lineage>
        <taxon>Bacteria</taxon>
        <taxon>Pseudomonadati</taxon>
        <taxon>Pseudomonadota</taxon>
        <taxon>Betaproteobacteria</taxon>
        <taxon>Burkholderiales</taxon>
        <taxon>Alcaligenaceae</taxon>
        <taxon>Taylorella</taxon>
    </lineage>
</organism>
<dbReference type="AlphaFoldDB" id="A0A654KH49"/>
<dbReference type="CDD" id="cd18800">
    <property type="entry name" value="SF2_C_EcoR124I-like"/>
    <property type="match status" value="1"/>
</dbReference>
<keyword evidence="9 10" id="KW-0238">DNA-binding</keyword>
<dbReference type="InterPro" id="IPR051268">
    <property type="entry name" value="Type-I_R_enzyme_R_subunit"/>
</dbReference>
<dbReference type="Pfam" id="PF18766">
    <property type="entry name" value="SWI2_SNF2"/>
    <property type="match status" value="1"/>
</dbReference>
<evidence type="ECO:0000256" key="1">
    <source>
        <dbReference type="ARBA" id="ARBA00000851"/>
    </source>
</evidence>
<dbReference type="GO" id="GO:0003677">
    <property type="term" value="F:DNA binding"/>
    <property type="evidence" value="ECO:0007669"/>
    <property type="project" value="UniProtKB-KW"/>
</dbReference>
<accession>A0A654KH49</accession>
<dbReference type="PANTHER" id="PTHR30195:SF15">
    <property type="entry name" value="TYPE I RESTRICTION ENZYME HINDI ENDONUCLEASE SUBUNIT"/>
    <property type="match status" value="1"/>
</dbReference>
<dbReference type="EMBL" id="CP002456">
    <property type="protein sequence ID" value="ADU91764.1"/>
    <property type="molecule type" value="Genomic_DNA"/>
</dbReference>
<comment type="subunit">
    <text evidence="10">The type I restriction/modification system is composed of three polypeptides R, M and S.</text>
</comment>
<dbReference type="KEGG" id="teq:TEQUI_0826"/>
<dbReference type="GO" id="GO:0005524">
    <property type="term" value="F:ATP binding"/>
    <property type="evidence" value="ECO:0007669"/>
    <property type="project" value="UniProtKB-KW"/>
</dbReference>
<evidence type="ECO:0000313" key="12">
    <source>
        <dbReference type="EMBL" id="ADU91764.1"/>
    </source>
</evidence>
<keyword evidence="3" id="KW-0540">Nuclease</keyword>
<dbReference type="Proteomes" id="UP000007472">
    <property type="component" value="Chromosome"/>
</dbReference>
<evidence type="ECO:0000313" key="13">
    <source>
        <dbReference type="Proteomes" id="UP000007472"/>
    </source>
</evidence>
<evidence type="ECO:0000256" key="9">
    <source>
        <dbReference type="ARBA" id="ARBA00023125"/>
    </source>
</evidence>